<dbReference type="AlphaFoldDB" id="A0A200QLW2"/>
<reference evidence="4 5" key="1">
    <citation type="journal article" date="2017" name="Mol. Plant">
        <title>The Genome of Medicinal Plant Macleaya cordata Provides New Insights into Benzylisoquinoline Alkaloids Metabolism.</title>
        <authorList>
            <person name="Liu X."/>
            <person name="Liu Y."/>
            <person name="Huang P."/>
            <person name="Ma Y."/>
            <person name="Qing Z."/>
            <person name="Tang Q."/>
            <person name="Cao H."/>
            <person name="Cheng P."/>
            <person name="Zheng Y."/>
            <person name="Yuan Z."/>
            <person name="Zhou Y."/>
            <person name="Liu J."/>
            <person name="Tang Z."/>
            <person name="Zhuo Y."/>
            <person name="Zhang Y."/>
            <person name="Yu L."/>
            <person name="Huang J."/>
            <person name="Yang P."/>
            <person name="Peng Q."/>
            <person name="Zhang J."/>
            <person name="Jiang W."/>
            <person name="Zhang Z."/>
            <person name="Lin K."/>
            <person name="Ro D.K."/>
            <person name="Chen X."/>
            <person name="Xiong X."/>
            <person name="Shang Y."/>
            <person name="Huang S."/>
            <person name="Zeng J."/>
        </authorList>
    </citation>
    <scope>NUCLEOTIDE SEQUENCE [LARGE SCALE GENOMIC DNA]</scope>
    <source>
        <strain evidence="5">cv. BLH2017</strain>
        <tissue evidence="4">Root</tissue>
    </source>
</reference>
<evidence type="ECO:0000256" key="1">
    <source>
        <dbReference type="ARBA" id="ARBA00007626"/>
    </source>
</evidence>
<dbReference type="PANTHER" id="PTHR47874">
    <property type="entry name" value="EXPRESSED PROTEIN"/>
    <property type="match status" value="1"/>
</dbReference>
<feature type="repeat" description="PPR" evidence="3">
    <location>
        <begin position="225"/>
        <end position="259"/>
    </location>
</feature>
<comment type="caution">
    <text evidence="4">The sequence shown here is derived from an EMBL/GenBank/DDBJ whole genome shotgun (WGS) entry which is preliminary data.</text>
</comment>
<dbReference type="Gene3D" id="1.25.40.10">
    <property type="entry name" value="Tetratricopeptide repeat domain"/>
    <property type="match status" value="2"/>
</dbReference>
<evidence type="ECO:0000256" key="3">
    <source>
        <dbReference type="PROSITE-ProRule" id="PRU00708"/>
    </source>
</evidence>
<dbReference type="PANTHER" id="PTHR47874:SF1">
    <property type="entry name" value="OS05G0407900 PROTEIN"/>
    <property type="match status" value="1"/>
</dbReference>
<gene>
    <name evidence="4" type="ORF">BVC80_9003g30</name>
</gene>
<comment type="similarity">
    <text evidence="1">Belongs to the PPR family. P subfamily.</text>
</comment>
<dbReference type="InterPro" id="IPR011990">
    <property type="entry name" value="TPR-like_helical_dom_sf"/>
</dbReference>
<dbReference type="Pfam" id="PF13041">
    <property type="entry name" value="PPR_2"/>
    <property type="match status" value="1"/>
</dbReference>
<keyword evidence="2" id="KW-0677">Repeat</keyword>
<sequence>MKRVWKISDKAKAELILQRCSIKPKSLIHPSSLLKRSSNRSFIGEISVQTRCFCSNDFPKIINLFTEKPGFWGFNEEARLITKVSELRDELIEYIYDSEKIEEILKFKVDYLFRSYPCGSASIELFNQLKLWPQLALQVFNWRRKQAHDEGVPMASEEYAKGIMIAGRVKDVDLAVKLFEEASSLGIITASTYNALMAAYMYNGLDVKSRLLFSDLKRDVNCRPTIVTYNILISLFGRLVLVKHMEETFREVMELKLSPNLNTYNNLIAGYVTAWMWEDMERTYKIMEEGSIKPDLNTHLLMLRGYAHSCQLDKMENTYKLVKHYVNDKEVPLIRAMICAYCKSSDADRVRKIEALVKLIPEEEYRPWLNVLLIRVYAQENLMEDMQSYIREAFERKTSVTKRGVMRSIITSYFHCNAVEELAKFVKQAESAGWKICRSLYHCKMVMYASHNRLEEMENVLDEMERFHLDPTKKTFMIMYKAYTKCGQRSKVERLLGVMCKHGFGIPLDALPS</sequence>
<dbReference type="InterPro" id="IPR002885">
    <property type="entry name" value="PPR_rpt"/>
</dbReference>
<protein>
    <submittedName>
        <fullName evidence="4">Pentatricopeptide repeat</fullName>
    </submittedName>
</protein>
<dbReference type="InterPro" id="IPR044179">
    <property type="entry name" value="PPR5-like"/>
</dbReference>
<evidence type="ECO:0000313" key="4">
    <source>
        <dbReference type="EMBL" id="OVA11411.1"/>
    </source>
</evidence>
<evidence type="ECO:0000313" key="5">
    <source>
        <dbReference type="Proteomes" id="UP000195402"/>
    </source>
</evidence>
<organism evidence="4 5">
    <name type="scientific">Macleaya cordata</name>
    <name type="common">Five-seeded plume-poppy</name>
    <name type="synonym">Bocconia cordata</name>
    <dbReference type="NCBI Taxonomy" id="56857"/>
    <lineage>
        <taxon>Eukaryota</taxon>
        <taxon>Viridiplantae</taxon>
        <taxon>Streptophyta</taxon>
        <taxon>Embryophyta</taxon>
        <taxon>Tracheophyta</taxon>
        <taxon>Spermatophyta</taxon>
        <taxon>Magnoliopsida</taxon>
        <taxon>Ranunculales</taxon>
        <taxon>Papaveraceae</taxon>
        <taxon>Papaveroideae</taxon>
        <taxon>Macleaya</taxon>
    </lineage>
</organism>
<accession>A0A200QLW2</accession>
<dbReference type="Pfam" id="PF01535">
    <property type="entry name" value="PPR"/>
    <property type="match status" value="1"/>
</dbReference>
<dbReference type="PROSITE" id="PS51375">
    <property type="entry name" value="PPR"/>
    <property type="match status" value="2"/>
</dbReference>
<evidence type="ECO:0000256" key="2">
    <source>
        <dbReference type="ARBA" id="ARBA00022737"/>
    </source>
</evidence>
<dbReference type="NCBIfam" id="TIGR00756">
    <property type="entry name" value="PPR"/>
    <property type="match status" value="2"/>
</dbReference>
<proteinExistence type="inferred from homology"/>
<dbReference type="Proteomes" id="UP000195402">
    <property type="component" value="Unassembled WGS sequence"/>
</dbReference>
<dbReference type="FunCoup" id="A0A200QLW2">
    <property type="interactions" value="2228"/>
</dbReference>
<name>A0A200QLW2_MACCD</name>
<dbReference type="InParanoid" id="A0A200QLW2"/>
<dbReference type="Pfam" id="PF13812">
    <property type="entry name" value="PPR_3"/>
    <property type="match status" value="1"/>
</dbReference>
<dbReference type="OrthoDB" id="185373at2759"/>
<dbReference type="OMA" id="PENEYRP"/>
<feature type="repeat" description="PPR" evidence="3">
    <location>
        <begin position="260"/>
        <end position="294"/>
    </location>
</feature>
<dbReference type="GO" id="GO:0003729">
    <property type="term" value="F:mRNA binding"/>
    <property type="evidence" value="ECO:0007669"/>
    <property type="project" value="InterPro"/>
</dbReference>
<keyword evidence="5" id="KW-1185">Reference proteome</keyword>
<dbReference type="EMBL" id="MVGT01001696">
    <property type="protein sequence ID" value="OVA11411.1"/>
    <property type="molecule type" value="Genomic_DNA"/>
</dbReference>